<organism evidence="1 2">
    <name type="scientific">Oikopleura dioica</name>
    <name type="common">Tunicate</name>
    <dbReference type="NCBI Taxonomy" id="34765"/>
    <lineage>
        <taxon>Eukaryota</taxon>
        <taxon>Metazoa</taxon>
        <taxon>Chordata</taxon>
        <taxon>Tunicata</taxon>
        <taxon>Appendicularia</taxon>
        <taxon>Copelata</taxon>
        <taxon>Oikopleuridae</taxon>
        <taxon>Oikopleura</taxon>
    </lineage>
</organism>
<gene>
    <name evidence="1" type="ORF">OKIOD_LOCUS13945</name>
</gene>
<evidence type="ECO:0000313" key="2">
    <source>
        <dbReference type="Proteomes" id="UP001158576"/>
    </source>
</evidence>
<dbReference type="EMBL" id="OU015567">
    <property type="protein sequence ID" value="CAG5110823.1"/>
    <property type="molecule type" value="Genomic_DNA"/>
</dbReference>
<dbReference type="Proteomes" id="UP001158576">
    <property type="component" value="Chromosome 2"/>
</dbReference>
<protein>
    <submittedName>
        <fullName evidence="1">Oidioi.mRNA.OKI2018_I69.chr2.g5180.t1.cds</fullName>
    </submittedName>
</protein>
<sequence length="77" mass="9070">MSIFAIDPYAHTKIHTESWKTMNDEERLLLLYKYTLKCETDAINAVENQGKDLTADLYQHILDECHESPILTMIWKQ</sequence>
<keyword evidence="2" id="KW-1185">Reference proteome</keyword>
<name>A0ABN7SZ66_OIKDI</name>
<reference evidence="1 2" key="1">
    <citation type="submission" date="2021-04" db="EMBL/GenBank/DDBJ databases">
        <authorList>
            <person name="Bliznina A."/>
        </authorList>
    </citation>
    <scope>NUCLEOTIDE SEQUENCE [LARGE SCALE GENOMIC DNA]</scope>
</reference>
<evidence type="ECO:0000313" key="1">
    <source>
        <dbReference type="EMBL" id="CAG5110823.1"/>
    </source>
</evidence>
<accession>A0ABN7SZ66</accession>
<proteinExistence type="predicted"/>